<feature type="transmembrane region" description="Helical" evidence="2">
    <location>
        <begin position="146"/>
        <end position="162"/>
    </location>
</feature>
<organism evidence="3">
    <name type="scientific">Cladocopium goreaui</name>
    <dbReference type="NCBI Taxonomy" id="2562237"/>
    <lineage>
        <taxon>Eukaryota</taxon>
        <taxon>Sar</taxon>
        <taxon>Alveolata</taxon>
        <taxon>Dinophyceae</taxon>
        <taxon>Suessiales</taxon>
        <taxon>Symbiodiniaceae</taxon>
        <taxon>Cladocopium</taxon>
    </lineage>
</organism>
<gene>
    <name evidence="3" type="ORF">C1SCF055_LOCUS33357</name>
</gene>
<feature type="transmembrane region" description="Helical" evidence="2">
    <location>
        <begin position="316"/>
        <end position="333"/>
    </location>
</feature>
<protein>
    <submittedName>
        <fullName evidence="3">Uncharacterized protein</fullName>
    </submittedName>
</protein>
<reference evidence="3" key="1">
    <citation type="submission" date="2022-10" db="EMBL/GenBank/DDBJ databases">
        <authorList>
            <person name="Chen Y."/>
            <person name="Dougan E. K."/>
            <person name="Chan C."/>
            <person name="Rhodes N."/>
            <person name="Thang M."/>
        </authorList>
    </citation>
    <scope>NUCLEOTIDE SEQUENCE</scope>
</reference>
<evidence type="ECO:0000313" key="3">
    <source>
        <dbReference type="EMBL" id="CAI4007833.1"/>
    </source>
</evidence>
<feature type="compositionally biased region" description="Low complexity" evidence="1">
    <location>
        <begin position="259"/>
        <end position="304"/>
    </location>
</feature>
<evidence type="ECO:0000256" key="2">
    <source>
        <dbReference type="SAM" id="Phobius"/>
    </source>
</evidence>
<sequence length="339" mass="38125">MATVDAQVQTNDCPLVSQYPANLLYAQGMLNTTLLQLQQVELQIFQLRNYMQQHLQTKPKKKNSVFGREADTSDALFAAAEVLTNVRNVSEAARAAQRREEREEHAAAADPAELLNQQMQRRLLPLFVKSVVLAFVLRAASLEWHIILLGVTLLFAGEYWMIEARANAPRDAGQGLGRDAGDDARAQENRLPALRQRLSLLFKVLLVMFLMELKWSWYVVYFLVSVLFLGGMFDSWIEWFNGAPALENQLDALRRNAREAPVPAQAEQPEPEGPAAEGESAESVRQPESEASAADPAPAAAPAAPAAPPPPYWQRFIYQLFVMFFLTLMPWWTPNPRYM</sequence>
<keyword evidence="2" id="KW-0812">Transmembrane</keyword>
<evidence type="ECO:0000313" key="5">
    <source>
        <dbReference type="Proteomes" id="UP001152797"/>
    </source>
</evidence>
<dbReference type="AlphaFoldDB" id="A0A9P1DFT1"/>
<dbReference type="Proteomes" id="UP001152797">
    <property type="component" value="Unassembled WGS sequence"/>
</dbReference>
<keyword evidence="2" id="KW-0472">Membrane</keyword>
<keyword evidence="2" id="KW-1133">Transmembrane helix</keyword>
<comment type="caution">
    <text evidence="3">The sequence shown here is derived from an EMBL/GenBank/DDBJ whole genome shotgun (WGS) entry which is preliminary data.</text>
</comment>
<proteinExistence type="predicted"/>
<feature type="region of interest" description="Disordered" evidence="1">
    <location>
        <begin position="258"/>
        <end position="306"/>
    </location>
</feature>
<dbReference type="OrthoDB" id="440057at2759"/>
<dbReference type="EMBL" id="CAMXCT030004136">
    <property type="protein sequence ID" value="CAL4795145.1"/>
    <property type="molecule type" value="Genomic_DNA"/>
</dbReference>
<evidence type="ECO:0000256" key="1">
    <source>
        <dbReference type="SAM" id="MobiDB-lite"/>
    </source>
</evidence>
<feature type="transmembrane region" description="Helical" evidence="2">
    <location>
        <begin position="200"/>
        <end position="229"/>
    </location>
</feature>
<feature type="transmembrane region" description="Helical" evidence="2">
    <location>
        <begin position="123"/>
        <end position="140"/>
    </location>
</feature>
<keyword evidence="5" id="KW-1185">Reference proteome</keyword>
<reference evidence="4 5" key="2">
    <citation type="submission" date="2024-05" db="EMBL/GenBank/DDBJ databases">
        <authorList>
            <person name="Chen Y."/>
            <person name="Shah S."/>
            <person name="Dougan E. K."/>
            <person name="Thang M."/>
            <person name="Chan C."/>
        </authorList>
    </citation>
    <scope>NUCLEOTIDE SEQUENCE [LARGE SCALE GENOMIC DNA]</scope>
</reference>
<evidence type="ECO:0000313" key="4">
    <source>
        <dbReference type="EMBL" id="CAL4795145.1"/>
    </source>
</evidence>
<dbReference type="EMBL" id="CAMXCT010004136">
    <property type="protein sequence ID" value="CAI4007833.1"/>
    <property type="molecule type" value="Genomic_DNA"/>
</dbReference>
<name>A0A9P1DFT1_9DINO</name>
<dbReference type="EMBL" id="CAMXCT020004136">
    <property type="protein sequence ID" value="CAL1161208.1"/>
    <property type="molecule type" value="Genomic_DNA"/>
</dbReference>
<accession>A0A9P1DFT1</accession>